<keyword evidence="4" id="KW-1003">Cell membrane</keyword>
<keyword evidence="7 9" id="KW-0472">Membrane</keyword>
<feature type="transmembrane region" description="Helical" evidence="9">
    <location>
        <begin position="168"/>
        <end position="190"/>
    </location>
</feature>
<comment type="subcellular location">
    <subcellularLocation>
        <location evidence="1">Membrane</location>
        <topology evidence="1">Multi-pass membrane protein</topology>
    </subcellularLocation>
</comment>
<gene>
    <name evidence="12" type="ORF">E5162_09540</name>
</gene>
<dbReference type="GO" id="GO:0015341">
    <property type="term" value="F:zinc efflux antiporter activity"/>
    <property type="evidence" value="ECO:0007669"/>
    <property type="project" value="TreeGrafter"/>
</dbReference>
<evidence type="ECO:0000259" key="10">
    <source>
        <dbReference type="Pfam" id="PF01545"/>
    </source>
</evidence>
<evidence type="ECO:0000313" key="12">
    <source>
        <dbReference type="EMBL" id="TGY93401.1"/>
    </source>
</evidence>
<accession>A0A4S2HCN8</accession>
<dbReference type="Gene3D" id="1.20.1510.10">
    <property type="entry name" value="Cation efflux protein transmembrane domain"/>
    <property type="match status" value="1"/>
</dbReference>
<keyword evidence="5 9" id="KW-0812">Transmembrane</keyword>
<dbReference type="InterPro" id="IPR002524">
    <property type="entry name" value="Cation_efflux"/>
</dbReference>
<evidence type="ECO:0000259" key="11">
    <source>
        <dbReference type="Pfam" id="PF16916"/>
    </source>
</evidence>
<evidence type="ECO:0000256" key="7">
    <source>
        <dbReference type="ARBA" id="ARBA00023136"/>
    </source>
</evidence>
<dbReference type="EMBL" id="SRXV01000002">
    <property type="protein sequence ID" value="TGY93401.1"/>
    <property type="molecule type" value="Genomic_DNA"/>
</dbReference>
<keyword evidence="3" id="KW-0813">Transport</keyword>
<dbReference type="OrthoDB" id="9806522at2"/>
<comment type="caution">
    <text evidence="12">The sequence shown here is derived from an EMBL/GenBank/DDBJ whole genome shotgun (WGS) entry which is preliminary data.</text>
</comment>
<keyword evidence="13" id="KW-1185">Reference proteome</keyword>
<dbReference type="Pfam" id="PF01545">
    <property type="entry name" value="Cation_efflux"/>
    <property type="match status" value="1"/>
</dbReference>
<evidence type="ECO:0000313" key="13">
    <source>
        <dbReference type="Proteomes" id="UP000305451"/>
    </source>
</evidence>
<dbReference type="InterPro" id="IPR027470">
    <property type="entry name" value="Cation_efflux_CTD"/>
</dbReference>
<feature type="transmembrane region" description="Helical" evidence="9">
    <location>
        <begin position="26"/>
        <end position="47"/>
    </location>
</feature>
<dbReference type="AlphaFoldDB" id="A0A4S2HCN8"/>
<feature type="transmembrane region" description="Helical" evidence="9">
    <location>
        <begin position="196"/>
        <end position="217"/>
    </location>
</feature>
<dbReference type="PANTHER" id="PTHR43840">
    <property type="entry name" value="MITOCHONDRIAL METAL TRANSPORTER 1-RELATED"/>
    <property type="match status" value="1"/>
</dbReference>
<dbReference type="RefSeq" id="WP_135945120.1">
    <property type="nucleotide sequence ID" value="NZ_BMEI01000002.1"/>
</dbReference>
<dbReference type="PANTHER" id="PTHR43840:SF41">
    <property type="entry name" value="CATION-EFFLUX PUMP FIEF"/>
    <property type="match status" value="1"/>
</dbReference>
<name>A0A4S2HCN8_9PROT</name>
<evidence type="ECO:0000256" key="5">
    <source>
        <dbReference type="ARBA" id="ARBA00022692"/>
    </source>
</evidence>
<evidence type="ECO:0000256" key="4">
    <source>
        <dbReference type="ARBA" id="ARBA00022475"/>
    </source>
</evidence>
<dbReference type="GO" id="GO:0015086">
    <property type="term" value="F:cadmium ion transmembrane transporter activity"/>
    <property type="evidence" value="ECO:0007669"/>
    <property type="project" value="TreeGrafter"/>
</dbReference>
<proteinExistence type="inferred from homology"/>
<evidence type="ECO:0000256" key="6">
    <source>
        <dbReference type="ARBA" id="ARBA00022989"/>
    </source>
</evidence>
<keyword evidence="6 9" id="KW-1133">Transmembrane helix</keyword>
<dbReference type="Proteomes" id="UP000305451">
    <property type="component" value="Unassembled WGS sequence"/>
</dbReference>
<protein>
    <submittedName>
        <fullName evidence="12">Cation transporter</fullName>
    </submittedName>
</protein>
<dbReference type="Gene3D" id="3.30.70.1350">
    <property type="entry name" value="Cation efflux protein, cytoplasmic domain"/>
    <property type="match status" value="1"/>
</dbReference>
<evidence type="ECO:0000256" key="2">
    <source>
        <dbReference type="ARBA" id="ARBA00008114"/>
    </source>
</evidence>
<dbReference type="SUPFAM" id="SSF161111">
    <property type="entry name" value="Cation efflux protein transmembrane domain-like"/>
    <property type="match status" value="1"/>
</dbReference>
<evidence type="ECO:0000256" key="3">
    <source>
        <dbReference type="ARBA" id="ARBA00022448"/>
    </source>
</evidence>
<feature type="region of interest" description="Disordered" evidence="8">
    <location>
        <begin position="300"/>
        <end position="336"/>
    </location>
</feature>
<dbReference type="InterPro" id="IPR050291">
    <property type="entry name" value="CDF_Transporter"/>
</dbReference>
<reference evidence="12 13" key="1">
    <citation type="journal article" date="2013" name="Int. J. Syst. Evol. Microbiol.">
        <title>Marinicauda pacifica gen. nov., sp. nov., a prosthecate alphaproteobacterium of the family Hyphomonadaceae isolated from deep seawater.</title>
        <authorList>
            <person name="Zhang X.Y."/>
            <person name="Li G.W."/>
            <person name="Wang C.S."/>
            <person name="Zhang Y.J."/>
            <person name="Xu X.W."/>
            <person name="Li H."/>
            <person name="Liu A."/>
            <person name="Liu C."/>
            <person name="Xie B.B."/>
            <person name="Qin Q.L."/>
            <person name="Xu Z."/>
            <person name="Chen X.L."/>
            <person name="Zhou B.C."/>
            <person name="Zhang Y.Z."/>
        </authorList>
    </citation>
    <scope>NUCLEOTIDE SEQUENCE [LARGE SCALE GENOMIC DNA]</scope>
    <source>
        <strain evidence="12 13">P-1 km-3</strain>
    </source>
</reference>
<dbReference type="Pfam" id="PF16916">
    <property type="entry name" value="ZT_dimer"/>
    <property type="match status" value="1"/>
</dbReference>
<dbReference type="NCBIfam" id="TIGR01297">
    <property type="entry name" value="CDF"/>
    <property type="match status" value="1"/>
</dbReference>
<dbReference type="GO" id="GO:0006882">
    <property type="term" value="P:intracellular zinc ion homeostasis"/>
    <property type="evidence" value="ECO:0007669"/>
    <property type="project" value="TreeGrafter"/>
</dbReference>
<dbReference type="InterPro" id="IPR027469">
    <property type="entry name" value="Cation_efflux_TMD_sf"/>
</dbReference>
<comment type="similarity">
    <text evidence="2">Belongs to the cation diffusion facilitator (CDF) transporter (TC 2.A.4) family.</text>
</comment>
<feature type="domain" description="Cation efflux protein cytoplasmic" evidence="11">
    <location>
        <begin position="225"/>
        <end position="301"/>
    </location>
</feature>
<feature type="transmembrane region" description="Helical" evidence="9">
    <location>
        <begin position="94"/>
        <end position="112"/>
    </location>
</feature>
<feature type="domain" description="Cation efflux protein transmembrane" evidence="10">
    <location>
        <begin position="29"/>
        <end position="221"/>
    </location>
</feature>
<evidence type="ECO:0000256" key="1">
    <source>
        <dbReference type="ARBA" id="ARBA00004141"/>
    </source>
</evidence>
<organism evidence="12 13">
    <name type="scientific">Marinicauda pacifica</name>
    <dbReference type="NCBI Taxonomy" id="1133559"/>
    <lineage>
        <taxon>Bacteria</taxon>
        <taxon>Pseudomonadati</taxon>
        <taxon>Pseudomonadota</taxon>
        <taxon>Alphaproteobacteria</taxon>
        <taxon>Maricaulales</taxon>
        <taxon>Maricaulaceae</taxon>
        <taxon>Marinicauda</taxon>
    </lineage>
</organism>
<feature type="transmembrane region" description="Helical" evidence="9">
    <location>
        <begin position="53"/>
        <end position="74"/>
    </location>
</feature>
<feature type="transmembrane region" description="Helical" evidence="9">
    <location>
        <begin position="127"/>
        <end position="148"/>
    </location>
</feature>
<dbReference type="GO" id="GO:0005886">
    <property type="term" value="C:plasma membrane"/>
    <property type="evidence" value="ECO:0007669"/>
    <property type="project" value="TreeGrafter"/>
</dbReference>
<dbReference type="InterPro" id="IPR036837">
    <property type="entry name" value="Cation_efflux_CTD_sf"/>
</dbReference>
<evidence type="ECO:0000256" key="9">
    <source>
        <dbReference type="SAM" id="Phobius"/>
    </source>
</evidence>
<dbReference type="GO" id="GO:0015093">
    <property type="term" value="F:ferrous iron transmembrane transporter activity"/>
    <property type="evidence" value="ECO:0007669"/>
    <property type="project" value="TreeGrafter"/>
</dbReference>
<evidence type="ECO:0000256" key="8">
    <source>
        <dbReference type="SAM" id="MobiDB-lite"/>
    </source>
</evidence>
<dbReference type="InterPro" id="IPR058533">
    <property type="entry name" value="Cation_efflux_TM"/>
</dbReference>
<sequence length="336" mass="35114">MAHDGLDTGGPGKLAPAKARKITSRVTALSVGVASTLVVAKLVAWWLSGSVAMLASLADSALDLAASLTTFFAVRYAASPADREHRHGHGKAEAFASLMQALLVLLSAGLLMRESVLRFLQPQPIEAGGIALSVMVVSIVLTLVLVWAQNRAVAQTGSLAVTGDRAHYFADLGANGVVIAGLVLASGFGIVRADPIVGFAVALWLVWTAWGVGSAAFESLMDRELPDEERAAILKIASDDAAVLGVHQLRTRASGPFVHIQMHMDLAPDLTLSQAHEIVVAAEKRIMAAYPAADVLIHPDPKGEAEPHGNAYFKAERGEESDGGDESGAARADNPA</sequence>
<dbReference type="SUPFAM" id="SSF160240">
    <property type="entry name" value="Cation efflux protein cytoplasmic domain-like"/>
    <property type="match status" value="1"/>
</dbReference>